<evidence type="ECO:0000313" key="4">
    <source>
        <dbReference type="EMBL" id="MFC7385100.1"/>
    </source>
</evidence>
<comment type="caution">
    <text evidence="4">The sequence shown here is derived from an EMBL/GenBank/DDBJ whole genome shotgun (WGS) entry which is preliminary data.</text>
</comment>
<evidence type="ECO:0000259" key="3">
    <source>
        <dbReference type="SMART" id="SM00331"/>
    </source>
</evidence>
<dbReference type="PANTHER" id="PTHR43156">
    <property type="entry name" value="STAGE II SPORULATION PROTEIN E-RELATED"/>
    <property type="match status" value="1"/>
</dbReference>
<dbReference type="CDD" id="cd16936">
    <property type="entry name" value="HATPase_RsbW-like"/>
    <property type="match status" value="1"/>
</dbReference>
<dbReference type="Pfam" id="PF07228">
    <property type="entry name" value="SpoIIE"/>
    <property type="match status" value="1"/>
</dbReference>
<dbReference type="Gene3D" id="3.30.450.40">
    <property type="match status" value="2"/>
</dbReference>
<dbReference type="Gene3D" id="3.60.40.10">
    <property type="entry name" value="PPM-type phosphatase domain"/>
    <property type="match status" value="1"/>
</dbReference>
<dbReference type="SUPFAM" id="SSF81606">
    <property type="entry name" value="PP2C-like"/>
    <property type="match status" value="1"/>
</dbReference>
<dbReference type="Gene3D" id="3.30.565.10">
    <property type="entry name" value="Histidine kinase-like ATPase, C-terminal domain"/>
    <property type="match status" value="1"/>
</dbReference>
<reference evidence="5" key="1">
    <citation type="journal article" date="2019" name="Int. J. Syst. Evol. Microbiol.">
        <title>The Global Catalogue of Microorganisms (GCM) 10K type strain sequencing project: providing services to taxonomists for standard genome sequencing and annotation.</title>
        <authorList>
            <consortium name="The Broad Institute Genomics Platform"/>
            <consortium name="The Broad Institute Genome Sequencing Center for Infectious Disease"/>
            <person name="Wu L."/>
            <person name="Ma J."/>
        </authorList>
    </citation>
    <scope>NUCLEOTIDE SEQUENCE [LARGE SCALE GENOMIC DNA]</scope>
    <source>
        <strain evidence="5">CECT 7649</strain>
    </source>
</reference>
<evidence type="ECO:0000256" key="1">
    <source>
        <dbReference type="ARBA" id="ARBA00022801"/>
    </source>
</evidence>
<keyword evidence="5" id="KW-1185">Reference proteome</keyword>
<proteinExistence type="predicted"/>
<dbReference type="InterPro" id="IPR052016">
    <property type="entry name" value="Bact_Sigma-Reg"/>
</dbReference>
<dbReference type="Pfam" id="PF01590">
    <property type="entry name" value="GAF"/>
    <property type="match status" value="2"/>
</dbReference>
<dbReference type="SUPFAM" id="SSF55874">
    <property type="entry name" value="ATPase domain of HSP90 chaperone/DNA topoisomerase II/histidine kinase"/>
    <property type="match status" value="1"/>
</dbReference>
<dbReference type="InterPro" id="IPR003594">
    <property type="entry name" value="HATPase_dom"/>
</dbReference>
<dbReference type="SUPFAM" id="SSF55781">
    <property type="entry name" value="GAF domain-like"/>
    <property type="match status" value="2"/>
</dbReference>
<dbReference type="SMART" id="SM00331">
    <property type="entry name" value="PP2C_SIG"/>
    <property type="match status" value="1"/>
</dbReference>
<dbReference type="InterPro" id="IPR036890">
    <property type="entry name" value="HATPase_C_sf"/>
</dbReference>
<dbReference type="InterPro" id="IPR036457">
    <property type="entry name" value="PPM-type-like_dom_sf"/>
</dbReference>
<dbReference type="Proteomes" id="UP001596496">
    <property type="component" value="Unassembled WGS sequence"/>
</dbReference>
<dbReference type="InterPro" id="IPR001932">
    <property type="entry name" value="PPM-type_phosphatase-like_dom"/>
</dbReference>
<dbReference type="RefSeq" id="WP_380828981.1">
    <property type="nucleotide sequence ID" value="NZ_JBHTCG010000016.1"/>
</dbReference>
<gene>
    <name evidence="4" type="ORF">ACFQSB_23025</name>
</gene>
<keyword evidence="1" id="KW-0378">Hydrolase</keyword>
<evidence type="ECO:0000313" key="5">
    <source>
        <dbReference type="Proteomes" id="UP001596496"/>
    </source>
</evidence>
<dbReference type="InterPro" id="IPR029016">
    <property type="entry name" value="GAF-like_dom_sf"/>
</dbReference>
<feature type="domain" description="GAF" evidence="2">
    <location>
        <begin position="231"/>
        <end position="394"/>
    </location>
</feature>
<evidence type="ECO:0000259" key="2">
    <source>
        <dbReference type="SMART" id="SM00065"/>
    </source>
</evidence>
<name>A0ABW2PA40_9ACTN</name>
<feature type="domain" description="GAF" evidence="2">
    <location>
        <begin position="22"/>
        <end position="169"/>
    </location>
</feature>
<accession>A0ABW2PA40</accession>
<dbReference type="PANTHER" id="PTHR43156:SF2">
    <property type="entry name" value="STAGE II SPORULATION PROTEIN E"/>
    <property type="match status" value="1"/>
</dbReference>
<dbReference type="EMBL" id="JBHTCG010000016">
    <property type="protein sequence ID" value="MFC7385100.1"/>
    <property type="molecule type" value="Genomic_DNA"/>
</dbReference>
<protein>
    <submittedName>
        <fullName evidence="4">SpoIIE family protein phosphatase</fullName>
    </submittedName>
</protein>
<organism evidence="4 5">
    <name type="scientific">Sphaerisporangium rhizosphaerae</name>
    <dbReference type="NCBI Taxonomy" id="2269375"/>
    <lineage>
        <taxon>Bacteria</taxon>
        <taxon>Bacillati</taxon>
        <taxon>Actinomycetota</taxon>
        <taxon>Actinomycetes</taxon>
        <taxon>Streptosporangiales</taxon>
        <taxon>Streptosporangiaceae</taxon>
        <taxon>Sphaerisporangium</taxon>
    </lineage>
</organism>
<dbReference type="InterPro" id="IPR003018">
    <property type="entry name" value="GAF"/>
</dbReference>
<sequence length="765" mass="80263">MTGSGMVVRDAREDGPVEIPGDLAAALHPAVCEAADRLKAVAAAVYLLTADGAELKAAMIGGSPPSVFTLPGRMALDAPYASARAVSDGTVAVLADPDPRADDRPGGTPYPYTVAAAPLWAGEHRFGALTVLRPEDRGGYADEDRVALRTIGDRLAVVLDALAARRGPITPGHLPVLVPVFDAARAQPYPADAGEAAPGAESPAGSAGLAVWGVPGVPGSAGLSLMYPLQRLADMLNRATTMDHVVGAARFCVMSPFHARAMVLASVGDGRLWVIGHSGDSSDLVHELHGSVLHAHTPAAQAVAGRAIFVSGDPDRPAAEGLDHEMYAAAYLPLIGSRHVIDVPFTGSDHVVGVCCLSFGGPRRFAPEERAVLTMMAGRLGSAVERIELTRKRQAYAECLQKRLLPPVLPDVPRLTTTARYQPAAATYEVGGDWYDLIESPDERVVLVIGDVEGHTLESAAVMGQLRSALAAYATEGHGPAALLERTGALLSRLGTDLLATCCVVALDTADGHAEVALAGHPAPLLRCSDGVVHTLEAPANVPLGVAAPTPYRAREHTLTAGSVLMLYSDGLVDPRVEDPGDGAAATFRSAALEAGADLEKLADRLLTEAPDPRRRRDDVALLLARYEGAEDVPRTGHLHIEARDLRGAKEVRGLVHDLLCQWGLTEVSEDLQLVTSEVVTNALIHAGTDVDVRLRAFADRVRLEVRDSDSDPPVPSPFSLSEEGSAEAEHGRGLFLVDALASAWNSSPSGRGKTVWLEIAIPAS</sequence>
<dbReference type="Pfam" id="PF13581">
    <property type="entry name" value="HATPase_c_2"/>
    <property type="match status" value="1"/>
</dbReference>
<feature type="domain" description="PPM-type phosphatase" evidence="3">
    <location>
        <begin position="415"/>
        <end position="627"/>
    </location>
</feature>
<dbReference type="SMART" id="SM00065">
    <property type="entry name" value="GAF"/>
    <property type="match status" value="2"/>
</dbReference>